<reference evidence="2" key="1">
    <citation type="submission" date="2017-06" db="EMBL/GenBank/DDBJ databases">
        <authorList>
            <person name="Varghese N."/>
            <person name="Submissions S."/>
        </authorList>
    </citation>
    <scope>NUCLEOTIDE SEQUENCE [LARGE SCALE GENOMIC DNA]</scope>
    <source>
        <strain evidence="2">DSM 22348</strain>
    </source>
</reference>
<organism evidence="1 2">
    <name type="scientific">Pseudomonas japonica</name>
    <dbReference type="NCBI Taxonomy" id="256466"/>
    <lineage>
        <taxon>Bacteria</taxon>
        <taxon>Pseudomonadati</taxon>
        <taxon>Pseudomonadota</taxon>
        <taxon>Gammaproteobacteria</taxon>
        <taxon>Pseudomonadales</taxon>
        <taxon>Pseudomonadaceae</taxon>
        <taxon>Pseudomonas</taxon>
    </lineage>
</organism>
<accession>A0A239BN86</accession>
<dbReference type="AlphaFoldDB" id="A0A239BN86"/>
<dbReference type="STRING" id="1215104.GCA_000730585_02766"/>
<gene>
    <name evidence="1" type="ORF">SAMN05444352_103105</name>
</gene>
<evidence type="ECO:0000313" key="1">
    <source>
        <dbReference type="EMBL" id="SNS09605.1"/>
    </source>
</evidence>
<proteinExistence type="predicted"/>
<keyword evidence="2" id="KW-1185">Reference proteome</keyword>
<protein>
    <recommendedName>
        <fullName evidence="3">DUF1566 domain-containing protein</fullName>
    </recommendedName>
</protein>
<dbReference type="OrthoDB" id="7349818at2"/>
<evidence type="ECO:0008006" key="3">
    <source>
        <dbReference type="Google" id="ProtNLM"/>
    </source>
</evidence>
<dbReference type="RefSeq" id="WP_042124966.1">
    <property type="nucleotide sequence ID" value="NZ_FZOL01000003.1"/>
</dbReference>
<dbReference type="EMBL" id="FZOL01000003">
    <property type="protein sequence ID" value="SNS09605.1"/>
    <property type="molecule type" value="Genomic_DNA"/>
</dbReference>
<name>A0A239BN86_9PSED</name>
<evidence type="ECO:0000313" key="2">
    <source>
        <dbReference type="Proteomes" id="UP000198407"/>
    </source>
</evidence>
<dbReference type="Proteomes" id="UP000198407">
    <property type="component" value="Unassembled WGS sequence"/>
</dbReference>
<sequence>MQANQLTTYTSGDLTISSPDKGVVLKLATLAIAAAPAIEANSVPAVGEPWPGEGGVNGGLFQGGDRPYYLIIPTGADAEARLEFGSYGEEFTGAMSPHDGMTNTADLVETDNTYPAAQFCAKFERDGHKDFYLMARREASFLEGTVPETFSKGIHWTSSQYSAGTAYYLGFEDGWLLSSGKLYERLVRPVRRKYF</sequence>